<name>A0A7V3YGE0_9BACT</name>
<dbReference type="EMBL" id="DTFV01000068">
    <property type="protein sequence ID" value="HGI30638.1"/>
    <property type="molecule type" value="Genomic_DNA"/>
</dbReference>
<accession>A0A7V3YGE0</accession>
<dbReference type="Pfam" id="PF01261">
    <property type="entry name" value="AP_endonuc_2"/>
    <property type="match status" value="1"/>
</dbReference>
<dbReference type="PANTHER" id="PTHR12110:SF41">
    <property type="entry name" value="INOSOSE DEHYDRATASE"/>
    <property type="match status" value="1"/>
</dbReference>
<dbReference type="InterPro" id="IPR050312">
    <property type="entry name" value="IolE/XylAMocC-like"/>
</dbReference>
<dbReference type="Gene3D" id="3.20.20.150">
    <property type="entry name" value="Divalent-metal-dependent TIM barrel enzymes"/>
    <property type="match status" value="1"/>
</dbReference>
<evidence type="ECO:0000259" key="1">
    <source>
        <dbReference type="Pfam" id="PF01261"/>
    </source>
</evidence>
<comment type="caution">
    <text evidence="2">The sequence shown here is derived from an EMBL/GenBank/DDBJ whole genome shotgun (WGS) entry which is preliminary data.</text>
</comment>
<dbReference type="InterPro" id="IPR013022">
    <property type="entry name" value="Xyl_isomerase-like_TIM-brl"/>
</dbReference>
<protein>
    <submittedName>
        <fullName evidence="2">Sugar phosphate isomerase/epimerase</fullName>
    </submittedName>
</protein>
<dbReference type="AlphaFoldDB" id="A0A7V3YGE0"/>
<evidence type="ECO:0000313" key="2">
    <source>
        <dbReference type="EMBL" id="HGI30638.1"/>
    </source>
</evidence>
<dbReference type="InterPro" id="IPR036237">
    <property type="entry name" value="Xyl_isomerase-like_sf"/>
</dbReference>
<dbReference type="SUPFAM" id="SSF51658">
    <property type="entry name" value="Xylose isomerase-like"/>
    <property type="match status" value="1"/>
</dbReference>
<dbReference type="PANTHER" id="PTHR12110">
    <property type="entry name" value="HYDROXYPYRUVATE ISOMERASE"/>
    <property type="match status" value="1"/>
</dbReference>
<sequence>MFGVNLFLWTAAYTDSEAHLIPMVKELGFDCVEIPLDLLDAISVEKTKALLEENGLAVTGCAVVGERRDLVSDSAEIRKEALAYFTRCLQMLSAWGGTVLCGPCYSAVGKLTGEARTAEEWKRAVAGLKELAKVAEDCNVRIAVEPLNRFETYFLNTAEDAVRLVEEVGSPYVGIHLDTFHMNIEEKSLYQAIKVAGRYLFHVHTCENDRGTPGEGHVEWDEVFQALREVNYQGALVIESFVPGVKEIARAASIWRPLAPSSEYIARKGLEFLKKHWNP</sequence>
<keyword evidence="2" id="KW-0413">Isomerase</keyword>
<gene>
    <name evidence="2" type="ORF">ENV30_04935</name>
</gene>
<dbReference type="GO" id="GO:0016853">
    <property type="term" value="F:isomerase activity"/>
    <property type="evidence" value="ECO:0007669"/>
    <property type="project" value="UniProtKB-KW"/>
</dbReference>
<feature type="domain" description="Xylose isomerase-like TIM barrel" evidence="1">
    <location>
        <begin position="24"/>
        <end position="275"/>
    </location>
</feature>
<reference evidence="2" key="1">
    <citation type="journal article" date="2020" name="mSystems">
        <title>Genome- and Community-Level Interaction Insights into Carbon Utilization and Element Cycling Functions of Hydrothermarchaeota in Hydrothermal Sediment.</title>
        <authorList>
            <person name="Zhou Z."/>
            <person name="Liu Y."/>
            <person name="Xu W."/>
            <person name="Pan J."/>
            <person name="Luo Z.H."/>
            <person name="Li M."/>
        </authorList>
    </citation>
    <scope>NUCLEOTIDE SEQUENCE [LARGE SCALE GENOMIC DNA]</scope>
    <source>
        <strain evidence="2">SpSt-747</strain>
    </source>
</reference>
<proteinExistence type="predicted"/>
<organism evidence="2">
    <name type="scientific">Candidatus Caldatribacterium californiense</name>
    <dbReference type="NCBI Taxonomy" id="1454726"/>
    <lineage>
        <taxon>Bacteria</taxon>
        <taxon>Pseudomonadati</taxon>
        <taxon>Atribacterota</taxon>
        <taxon>Atribacteria</taxon>
        <taxon>Atribacterales</taxon>
        <taxon>Candidatus Caldatribacteriaceae</taxon>
        <taxon>Candidatus Caldatribacterium</taxon>
    </lineage>
</organism>